<keyword evidence="4" id="KW-0997">Cell inner membrane</keyword>
<evidence type="ECO:0000256" key="6">
    <source>
        <dbReference type="ARBA" id="ARBA00022989"/>
    </source>
</evidence>
<evidence type="ECO:0000256" key="8">
    <source>
        <dbReference type="ARBA" id="ARBA00038436"/>
    </source>
</evidence>
<gene>
    <name evidence="11" type="ORF">SAMN04487977_10150</name>
</gene>
<keyword evidence="6 9" id="KW-1133">Transmembrane helix</keyword>
<evidence type="ECO:0000313" key="12">
    <source>
        <dbReference type="Proteomes" id="UP000182360"/>
    </source>
</evidence>
<keyword evidence="2" id="KW-0813">Transport</keyword>
<keyword evidence="12" id="KW-1185">Reference proteome</keyword>
<comment type="similarity">
    <text evidence="8">Belongs to the TRAP transporter small permease family.</text>
</comment>
<evidence type="ECO:0000256" key="1">
    <source>
        <dbReference type="ARBA" id="ARBA00004429"/>
    </source>
</evidence>
<dbReference type="GO" id="GO:0005886">
    <property type="term" value="C:plasma membrane"/>
    <property type="evidence" value="ECO:0007669"/>
    <property type="project" value="UniProtKB-SubCell"/>
</dbReference>
<feature type="transmembrane region" description="Helical" evidence="9">
    <location>
        <begin position="85"/>
        <end position="110"/>
    </location>
</feature>
<evidence type="ECO:0000256" key="5">
    <source>
        <dbReference type="ARBA" id="ARBA00022692"/>
    </source>
</evidence>
<dbReference type="InterPro" id="IPR055348">
    <property type="entry name" value="DctQ"/>
</dbReference>
<accession>A0A1H8ZPF5</accession>
<keyword evidence="3" id="KW-1003">Cell membrane</keyword>
<evidence type="ECO:0000313" key="11">
    <source>
        <dbReference type="EMBL" id="SEP66396.1"/>
    </source>
</evidence>
<evidence type="ECO:0000259" key="10">
    <source>
        <dbReference type="Pfam" id="PF04290"/>
    </source>
</evidence>
<protein>
    <submittedName>
        <fullName evidence="11">TRAP-type C4-dicarboxylate transport system, small permease component</fullName>
    </submittedName>
</protein>
<dbReference type="OrthoDB" id="9815614at2"/>
<evidence type="ECO:0000256" key="4">
    <source>
        <dbReference type="ARBA" id="ARBA00022519"/>
    </source>
</evidence>
<sequence length="163" mass="18416">MKKILKYLDLAEKAVCGGGFVLLVLLVFMSAILRFLRISMSWNIDLAMLLLAWTSFLGADIAWRSGQLIGIDILTRHLPPIIQKILSLIIYIIIFFLTCIICVYGARLVWVERLRTYQSIPIPYSVVTLSLVVATFSMALSTIGKIKKVIFSFKEEKSVEVSE</sequence>
<dbReference type="EMBL" id="FOFU01000001">
    <property type="protein sequence ID" value="SEP66396.1"/>
    <property type="molecule type" value="Genomic_DNA"/>
</dbReference>
<dbReference type="Proteomes" id="UP000182360">
    <property type="component" value="Unassembled WGS sequence"/>
</dbReference>
<proteinExistence type="inferred from homology"/>
<keyword evidence="7 9" id="KW-0472">Membrane</keyword>
<dbReference type="PANTHER" id="PTHR35011">
    <property type="entry name" value="2,3-DIKETO-L-GULONATE TRAP TRANSPORTER SMALL PERMEASE PROTEIN YIAM"/>
    <property type="match status" value="1"/>
</dbReference>
<dbReference type="Pfam" id="PF04290">
    <property type="entry name" value="DctQ"/>
    <property type="match status" value="1"/>
</dbReference>
<organism evidence="11 12">
    <name type="scientific">Treponema bryantii</name>
    <dbReference type="NCBI Taxonomy" id="163"/>
    <lineage>
        <taxon>Bacteria</taxon>
        <taxon>Pseudomonadati</taxon>
        <taxon>Spirochaetota</taxon>
        <taxon>Spirochaetia</taxon>
        <taxon>Spirochaetales</taxon>
        <taxon>Treponemataceae</taxon>
        <taxon>Treponema</taxon>
    </lineage>
</organism>
<dbReference type="AlphaFoldDB" id="A0A1H8ZPF5"/>
<name>A0A1H8ZPF5_9SPIR</name>
<dbReference type="GO" id="GO:0015740">
    <property type="term" value="P:C4-dicarboxylate transport"/>
    <property type="evidence" value="ECO:0007669"/>
    <property type="project" value="TreeGrafter"/>
</dbReference>
<feature type="domain" description="Tripartite ATP-independent periplasmic transporters DctQ component" evidence="10">
    <location>
        <begin position="23"/>
        <end position="147"/>
    </location>
</feature>
<comment type="subcellular location">
    <subcellularLocation>
        <location evidence="1">Cell inner membrane</location>
        <topology evidence="1">Multi-pass membrane protein</topology>
    </subcellularLocation>
</comment>
<keyword evidence="5 9" id="KW-0812">Transmembrane</keyword>
<feature type="transmembrane region" description="Helical" evidence="9">
    <location>
        <begin position="20"/>
        <end position="40"/>
    </location>
</feature>
<evidence type="ECO:0000256" key="9">
    <source>
        <dbReference type="SAM" id="Phobius"/>
    </source>
</evidence>
<feature type="transmembrane region" description="Helical" evidence="9">
    <location>
        <begin position="122"/>
        <end position="144"/>
    </location>
</feature>
<evidence type="ECO:0000256" key="7">
    <source>
        <dbReference type="ARBA" id="ARBA00023136"/>
    </source>
</evidence>
<reference evidence="11 12" key="1">
    <citation type="submission" date="2016-10" db="EMBL/GenBank/DDBJ databases">
        <authorList>
            <person name="de Groot N.N."/>
        </authorList>
    </citation>
    <scope>NUCLEOTIDE SEQUENCE [LARGE SCALE GENOMIC DNA]</scope>
    <source>
        <strain evidence="11 12">B25</strain>
    </source>
</reference>
<dbReference type="InterPro" id="IPR007387">
    <property type="entry name" value="TRAP_DctQ"/>
</dbReference>
<dbReference type="RefSeq" id="WP_074639839.1">
    <property type="nucleotide sequence ID" value="NZ_FOFU01000001.1"/>
</dbReference>
<evidence type="ECO:0000256" key="2">
    <source>
        <dbReference type="ARBA" id="ARBA00022448"/>
    </source>
</evidence>
<dbReference type="PANTHER" id="PTHR35011:SF11">
    <property type="entry name" value="TRAP TRANSPORTER SMALL PERMEASE PROTEIN"/>
    <property type="match status" value="1"/>
</dbReference>
<dbReference type="GO" id="GO:0022857">
    <property type="term" value="F:transmembrane transporter activity"/>
    <property type="evidence" value="ECO:0007669"/>
    <property type="project" value="TreeGrafter"/>
</dbReference>
<evidence type="ECO:0000256" key="3">
    <source>
        <dbReference type="ARBA" id="ARBA00022475"/>
    </source>
</evidence>